<keyword evidence="10" id="KW-0566">Pantothenate biosynthesis</keyword>
<evidence type="ECO:0000259" key="11">
    <source>
        <dbReference type="Pfam" id="PF02558"/>
    </source>
</evidence>
<proteinExistence type="inferred from homology"/>
<keyword evidence="7 10" id="KW-0560">Oxidoreductase</keyword>
<dbReference type="InterPro" id="IPR013332">
    <property type="entry name" value="KPR_N"/>
</dbReference>
<dbReference type="GO" id="GO:0008677">
    <property type="term" value="F:2-dehydropantoate 2-reductase activity"/>
    <property type="evidence" value="ECO:0007669"/>
    <property type="project" value="UniProtKB-EC"/>
</dbReference>
<dbReference type="PANTHER" id="PTHR21708">
    <property type="entry name" value="PROBABLE 2-DEHYDROPANTOATE 2-REDUCTASE"/>
    <property type="match status" value="1"/>
</dbReference>
<dbReference type="AlphaFoldDB" id="A0A851GLH0"/>
<evidence type="ECO:0000256" key="4">
    <source>
        <dbReference type="ARBA" id="ARBA00013014"/>
    </source>
</evidence>
<dbReference type="UniPathway" id="UPA00028">
    <property type="reaction ID" value="UER00004"/>
</dbReference>
<gene>
    <name evidence="13" type="ORF">HW115_13745</name>
</gene>
<evidence type="ECO:0000256" key="6">
    <source>
        <dbReference type="ARBA" id="ARBA00022857"/>
    </source>
</evidence>
<dbReference type="SUPFAM" id="SSF51735">
    <property type="entry name" value="NAD(P)-binding Rossmann-fold domains"/>
    <property type="match status" value="1"/>
</dbReference>
<evidence type="ECO:0000256" key="5">
    <source>
        <dbReference type="ARBA" id="ARBA00019465"/>
    </source>
</evidence>
<evidence type="ECO:0000256" key="7">
    <source>
        <dbReference type="ARBA" id="ARBA00023002"/>
    </source>
</evidence>
<dbReference type="InterPro" id="IPR013752">
    <property type="entry name" value="KPA_reductase"/>
</dbReference>
<dbReference type="Proteomes" id="UP000557872">
    <property type="component" value="Unassembled WGS sequence"/>
</dbReference>
<comment type="caution">
    <text evidence="13">The sequence shown here is derived from an EMBL/GenBank/DDBJ whole genome shotgun (WGS) entry which is preliminary data.</text>
</comment>
<dbReference type="FunFam" id="3.40.50.720:FF:000307">
    <property type="entry name" value="2-dehydropantoate 2-reductase"/>
    <property type="match status" value="1"/>
</dbReference>
<dbReference type="NCBIfam" id="TIGR00745">
    <property type="entry name" value="apbA_panE"/>
    <property type="match status" value="1"/>
</dbReference>
<evidence type="ECO:0000256" key="10">
    <source>
        <dbReference type="RuleBase" id="RU362068"/>
    </source>
</evidence>
<dbReference type="SUPFAM" id="SSF48179">
    <property type="entry name" value="6-phosphogluconate dehydrogenase C-terminal domain-like"/>
    <property type="match status" value="1"/>
</dbReference>
<dbReference type="Pfam" id="PF02558">
    <property type="entry name" value="ApbA"/>
    <property type="match status" value="1"/>
</dbReference>
<dbReference type="PANTHER" id="PTHR21708:SF26">
    <property type="entry name" value="2-DEHYDROPANTOATE 2-REDUCTASE"/>
    <property type="match status" value="1"/>
</dbReference>
<dbReference type="InterPro" id="IPR008927">
    <property type="entry name" value="6-PGluconate_DH-like_C_sf"/>
</dbReference>
<dbReference type="Gene3D" id="1.10.1040.10">
    <property type="entry name" value="N-(1-d-carboxylethyl)-l-norvaline Dehydrogenase, domain 2"/>
    <property type="match status" value="1"/>
</dbReference>
<dbReference type="GO" id="GO:0015940">
    <property type="term" value="P:pantothenate biosynthetic process"/>
    <property type="evidence" value="ECO:0007669"/>
    <property type="project" value="UniProtKB-UniPathway"/>
</dbReference>
<dbReference type="GO" id="GO:0005737">
    <property type="term" value="C:cytoplasm"/>
    <property type="evidence" value="ECO:0007669"/>
    <property type="project" value="TreeGrafter"/>
</dbReference>
<dbReference type="InterPro" id="IPR013328">
    <property type="entry name" value="6PGD_dom2"/>
</dbReference>
<evidence type="ECO:0000256" key="8">
    <source>
        <dbReference type="ARBA" id="ARBA00032024"/>
    </source>
</evidence>
<dbReference type="EC" id="1.1.1.169" evidence="4 10"/>
<organism evidence="13 14">
    <name type="scientific">Oceaniferula marina</name>
    <dbReference type="NCBI Taxonomy" id="2748318"/>
    <lineage>
        <taxon>Bacteria</taxon>
        <taxon>Pseudomonadati</taxon>
        <taxon>Verrucomicrobiota</taxon>
        <taxon>Verrucomicrobiia</taxon>
        <taxon>Verrucomicrobiales</taxon>
        <taxon>Verrucomicrobiaceae</taxon>
        <taxon>Oceaniferula</taxon>
    </lineage>
</organism>
<evidence type="ECO:0000313" key="14">
    <source>
        <dbReference type="Proteomes" id="UP000557872"/>
    </source>
</evidence>
<evidence type="ECO:0000313" key="13">
    <source>
        <dbReference type="EMBL" id="NWK56681.1"/>
    </source>
</evidence>
<name>A0A851GLH0_9BACT</name>
<protein>
    <recommendedName>
        <fullName evidence="5 10">2-dehydropantoate 2-reductase</fullName>
        <ecNumber evidence="4 10">1.1.1.169</ecNumber>
    </recommendedName>
    <alternativeName>
        <fullName evidence="8 10">Ketopantoate reductase</fullName>
    </alternativeName>
</protein>
<dbReference type="InterPro" id="IPR036291">
    <property type="entry name" value="NAD(P)-bd_dom_sf"/>
</dbReference>
<dbReference type="Gene3D" id="3.40.50.720">
    <property type="entry name" value="NAD(P)-binding Rossmann-like Domain"/>
    <property type="match status" value="1"/>
</dbReference>
<dbReference type="Pfam" id="PF08546">
    <property type="entry name" value="ApbA_C"/>
    <property type="match status" value="1"/>
</dbReference>
<evidence type="ECO:0000256" key="3">
    <source>
        <dbReference type="ARBA" id="ARBA00007870"/>
    </source>
</evidence>
<comment type="function">
    <text evidence="1 10">Catalyzes the NADPH-dependent reduction of ketopantoate into pantoic acid.</text>
</comment>
<dbReference type="FunFam" id="1.10.1040.10:FF:000017">
    <property type="entry name" value="2-dehydropantoate 2-reductase"/>
    <property type="match status" value="1"/>
</dbReference>
<feature type="domain" description="Ketopantoate reductase N-terminal" evidence="11">
    <location>
        <begin position="17"/>
        <end position="163"/>
    </location>
</feature>
<keyword evidence="6 10" id="KW-0521">NADP</keyword>
<sequence length="327" mass="36109">MTEKSEENSELQPFKRIAVVGAGAVGGYYGARLAQAGQDVTFLLRSDYEHVRQHGLNVQSVAGDFHLPDVQCVRDTRELGPVDLVLMAWKTTSNHLYEEVISPLLHDETLVLTLQNGLGNCELLADLFGPQRVFGGLCFICSNRVAPGEIRHTASGQVRVGKYQADQPSDVPSAGSEKLEAVVSQLRHGGIDCRGVANLEHAQWMKLVWNIPFNGLAISEGGVDTQTLLETSGMEGRIRKIMHEVQAVAAALGHEIEDHFIDQQVEVTRTMKAYRPSSMIDFVEGRQVEVDAIWREPFRRAQALGVEVPEIERLLGQIEIRLGGDYS</sequence>
<dbReference type="InterPro" id="IPR051402">
    <property type="entry name" value="KPR-Related"/>
</dbReference>
<evidence type="ECO:0000256" key="9">
    <source>
        <dbReference type="ARBA" id="ARBA00048793"/>
    </source>
</evidence>
<comment type="pathway">
    <text evidence="2 10">Cofactor biosynthesis; (R)-pantothenate biosynthesis; (R)-pantoate from 3-methyl-2-oxobutanoate: step 2/2.</text>
</comment>
<feature type="domain" description="Ketopantoate reductase C-terminal" evidence="12">
    <location>
        <begin position="198"/>
        <end position="318"/>
    </location>
</feature>
<comment type="catalytic activity">
    <reaction evidence="9 10">
        <text>(R)-pantoate + NADP(+) = 2-dehydropantoate + NADPH + H(+)</text>
        <dbReference type="Rhea" id="RHEA:16233"/>
        <dbReference type="ChEBI" id="CHEBI:11561"/>
        <dbReference type="ChEBI" id="CHEBI:15378"/>
        <dbReference type="ChEBI" id="CHEBI:15980"/>
        <dbReference type="ChEBI" id="CHEBI:57783"/>
        <dbReference type="ChEBI" id="CHEBI:58349"/>
        <dbReference type="EC" id="1.1.1.169"/>
    </reaction>
</comment>
<evidence type="ECO:0000256" key="1">
    <source>
        <dbReference type="ARBA" id="ARBA00002919"/>
    </source>
</evidence>
<dbReference type="EMBL" id="JACBAZ010000005">
    <property type="protein sequence ID" value="NWK56681.1"/>
    <property type="molecule type" value="Genomic_DNA"/>
</dbReference>
<evidence type="ECO:0000256" key="2">
    <source>
        <dbReference type="ARBA" id="ARBA00004994"/>
    </source>
</evidence>
<keyword evidence="14" id="KW-1185">Reference proteome</keyword>
<dbReference type="RefSeq" id="WP_178933481.1">
    <property type="nucleotide sequence ID" value="NZ_JACBAZ010000005.1"/>
</dbReference>
<evidence type="ECO:0000259" key="12">
    <source>
        <dbReference type="Pfam" id="PF08546"/>
    </source>
</evidence>
<accession>A0A851GLH0</accession>
<comment type="similarity">
    <text evidence="3 10">Belongs to the ketopantoate reductase family.</text>
</comment>
<dbReference type="InterPro" id="IPR003710">
    <property type="entry name" value="ApbA"/>
</dbReference>
<reference evidence="13 14" key="1">
    <citation type="submission" date="2020-07" db="EMBL/GenBank/DDBJ databases">
        <title>Roseicoccus Jingziensis gen. nov., sp. nov., isolated from coastal seawater.</title>
        <authorList>
            <person name="Feng X."/>
        </authorList>
    </citation>
    <scope>NUCLEOTIDE SEQUENCE [LARGE SCALE GENOMIC DNA]</scope>
    <source>
        <strain evidence="13 14">N1E253</strain>
    </source>
</reference>